<feature type="region of interest" description="Disordered" evidence="2">
    <location>
        <begin position="55"/>
        <end position="86"/>
    </location>
</feature>
<dbReference type="EMBL" id="WVIE01000003">
    <property type="protein sequence ID" value="NDJ16456.1"/>
    <property type="molecule type" value="Genomic_DNA"/>
</dbReference>
<keyword evidence="4" id="KW-1185">Reference proteome</keyword>
<dbReference type="RefSeq" id="WP_162421963.1">
    <property type="nucleotide sequence ID" value="NZ_WVIE01000003.1"/>
</dbReference>
<name>A0A8J7Z1I7_9CYAN</name>
<evidence type="ECO:0000313" key="4">
    <source>
        <dbReference type="Proteomes" id="UP000646053"/>
    </source>
</evidence>
<reference evidence="3" key="1">
    <citation type="submission" date="2019-12" db="EMBL/GenBank/DDBJ databases">
        <title>High-Quality draft genome sequences of three cyanobacteria isolated from the limestone walls of the Old Cathedral of Coimbra.</title>
        <authorList>
            <person name="Tiago I."/>
            <person name="Soares F."/>
            <person name="Portugal A."/>
        </authorList>
    </citation>
    <scope>NUCLEOTIDE SEQUENCE</scope>
    <source>
        <strain evidence="3">A</strain>
    </source>
</reference>
<keyword evidence="1" id="KW-0175">Coiled coil</keyword>
<evidence type="ECO:0000313" key="3">
    <source>
        <dbReference type="EMBL" id="NDJ16456.1"/>
    </source>
</evidence>
<dbReference type="AlphaFoldDB" id="A0A8J7Z1I7"/>
<accession>A0A8J7Z1I7</accession>
<evidence type="ECO:0000256" key="2">
    <source>
        <dbReference type="SAM" id="MobiDB-lite"/>
    </source>
</evidence>
<protein>
    <submittedName>
        <fullName evidence="3">Uncharacterized protein</fullName>
    </submittedName>
</protein>
<evidence type="ECO:0000256" key="1">
    <source>
        <dbReference type="SAM" id="Coils"/>
    </source>
</evidence>
<proteinExistence type="predicted"/>
<dbReference type="Proteomes" id="UP000646053">
    <property type="component" value="Unassembled WGS sequence"/>
</dbReference>
<feature type="coiled-coil region" evidence="1">
    <location>
        <begin position="2"/>
        <end position="29"/>
    </location>
</feature>
<comment type="caution">
    <text evidence="3">The sequence shown here is derived from an EMBL/GenBank/DDBJ whole genome shotgun (WGS) entry which is preliminary data.</text>
</comment>
<sequence length="86" mass="9534">MRSQLEQRLRELKTEYEAGQTMLAELAAKQTNLKETLLRISGAIQVLEESLNDAADESLTATPSSAIPDEHEPYDLLSNNVKSMGE</sequence>
<gene>
    <name evidence="3" type="ORF">GS601_03975</name>
</gene>
<organism evidence="3 4">
    <name type="scientific">Myxacorys almedinensis A</name>
    <dbReference type="NCBI Taxonomy" id="2690445"/>
    <lineage>
        <taxon>Bacteria</taxon>
        <taxon>Bacillati</taxon>
        <taxon>Cyanobacteriota</taxon>
        <taxon>Cyanophyceae</taxon>
        <taxon>Leptolyngbyales</taxon>
        <taxon>Leptolyngbyaceae</taxon>
        <taxon>Myxacorys</taxon>
        <taxon>Myxacorys almedinensis</taxon>
    </lineage>
</organism>
<feature type="compositionally biased region" description="Polar residues" evidence="2">
    <location>
        <begin position="77"/>
        <end position="86"/>
    </location>
</feature>